<dbReference type="SUPFAM" id="SSF56112">
    <property type="entry name" value="Protein kinase-like (PK-like)"/>
    <property type="match status" value="1"/>
</dbReference>
<dbReference type="InterPro" id="IPR011009">
    <property type="entry name" value="Kinase-like_dom_sf"/>
</dbReference>
<dbReference type="InterPro" id="IPR011659">
    <property type="entry name" value="WD40"/>
</dbReference>
<dbReference type="Proteomes" id="UP000547674">
    <property type="component" value="Unassembled WGS sequence"/>
</dbReference>
<evidence type="ECO:0000256" key="4">
    <source>
        <dbReference type="ARBA" id="ARBA00022840"/>
    </source>
</evidence>
<dbReference type="SUPFAM" id="SSF82171">
    <property type="entry name" value="DPP6 N-terminal domain-like"/>
    <property type="match status" value="2"/>
</dbReference>
<dbReference type="EMBL" id="JABDJR010000199">
    <property type="protein sequence ID" value="NNF06154.1"/>
    <property type="molecule type" value="Genomic_DNA"/>
</dbReference>
<dbReference type="PANTHER" id="PTHR43289:SF34">
    <property type="entry name" value="SERINE_THREONINE-PROTEIN KINASE YBDM-RELATED"/>
    <property type="match status" value="1"/>
</dbReference>
<keyword evidence="2 5" id="KW-0547">Nucleotide-binding</keyword>
<dbReference type="AlphaFoldDB" id="A0A7Y2H1L0"/>
<dbReference type="InterPro" id="IPR008271">
    <property type="entry name" value="Ser/Thr_kinase_AS"/>
</dbReference>
<accession>A0A7Y2H1L0</accession>
<sequence>MKDLTHYSIIDKLGEGGMGVVYRAQDERLKREVAIKVLPESFVADPERLARFEREAQVLASLHHPNVASIFGLEQDGETRFLALELVPGEDLSHYLARGPFPVDEAVTIATQIATAIEAAHEVGIVHRDLKPGNVMLTPDGVAKVLDFGLAKATESDDNQSSLNLSNSPTFTGLMTEANVIIGTAAYMAPEQARGKKVDKRADIWSFGVILFEMLTGRQLFAGETVSDTLASVLKNEIPYDDLPAETPKHVRMLLERCLTRDPQTRLRDIGEARIVLSTGDDIGLPETESDGQRSGIKPLMAALTGLVALAAGLGLGVFFFGNDTANTEVPDPRHFTIDAGPGPDAPSAPAISPDGKRIAYIRNGSIWVRDLNRVEPRHLQQTSDALCVFWSPDGDRIGYLTSSEIVAVDPNGGSPRVLGNAGAHVSVSAGAGGIWTREHGILFSRGDSHVFRISDRGGEFSVFAEVDTTVDIDLHEPGFLPDGSLIYVPHRNAGGPNMLELLHKGERTEILPLGDNRIYRPTWSSTGHLLYETHDGNPGVWALPFDLGSHRATGEPALVYPNATFPSVAEDGTLTMLVGGGAGKLQLVEADRTGRMIRTIGEPHAYDYVLDLSPDARRISLLRETDGDFQVWVIDITRGTETRLTFSDGNKNDPRWTGDGNFIAYHVGAGSDRVSMLHRVDGSAEPESMYVGAYGVTSVPGSTDMVVTSDPDLNIYLAPRERDAKMTLLAKDENWQYGGFVSPDRRYLAYTSRETGEDQVFLKRFPDGSGKWQVSVRGGAWPQWSADSQNIVFCNREEVYSVRVEGEESPVLGVPELLFTREPLGFELRLGLHPRFSMTGDGERFYFYQSPKGTGQGPSGIVLLEGWQQEIELE</sequence>
<dbReference type="PANTHER" id="PTHR43289">
    <property type="entry name" value="MITOGEN-ACTIVATED PROTEIN KINASE KINASE KINASE 20-RELATED"/>
    <property type="match status" value="1"/>
</dbReference>
<dbReference type="Pfam" id="PF00069">
    <property type="entry name" value="Pkinase"/>
    <property type="match status" value="1"/>
</dbReference>
<dbReference type="PROSITE" id="PS00107">
    <property type="entry name" value="PROTEIN_KINASE_ATP"/>
    <property type="match status" value="1"/>
</dbReference>
<dbReference type="GO" id="GO:0004674">
    <property type="term" value="F:protein serine/threonine kinase activity"/>
    <property type="evidence" value="ECO:0007669"/>
    <property type="project" value="TreeGrafter"/>
</dbReference>
<comment type="caution">
    <text evidence="7">The sequence shown here is derived from an EMBL/GenBank/DDBJ whole genome shotgun (WGS) entry which is preliminary data.</text>
</comment>
<keyword evidence="3 7" id="KW-0418">Kinase</keyword>
<proteinExistence type="predicted"/>
<feature type="binding site" evidence="5">
    <location>
        <position position="36"/>
    </location>
    <ligand>
        <name>ATP</name>
        <dbReference type="ChEBI" id="CHEBI:30616"/>
    </ligand>
</feature>
<feature type="domain" description="Protein kinase" evidence="6">
    <location>
        <begin position="7"/>
        <end position="277"/>
    </location>
</feature>
<name>A0A7Y2H1L0_UNCEI</name>
<gene>
    <name evidence="7" type="ORF">HKN21_05285</name>
</gene>
<evidence type="ECO:0000313" key="7">
    <source>
        <dbReference type="EMBL" id="NNF06154.1"/>
    </source>
</evidence>
<evidence type="ECO:0000259" key="6">
    <source>
        <dbReference type="PROSITE" id="PS50011"/>
    </source>
</evidence>
<dbReference type="InterPro" id="IPR011042">
    <property type="entry name" value="6-blade_b-propeller_TolB-like"/>
</dbReference>
<evidence type="ECO:0000256" key="2">
    <source>
        <dbReference type="ARBA" id="ARBA00022741"/>
    </source>
</evidence>
<dbReference type="Gene3D" id="3.30.200.20">
    <property type="entry name" value="Phosphorylase Kinase, domain 1"/>
    <property type="match status" value="1"/>
</dbReference>
<organism evidence="7 8">
    <name type="scientific">Eiseniibacteriota bacterium</name>
    <dbReference type="NCBI Taxonomy" id="2212470"/>
    <lineage>
        <taxon>Bacteria</taxon>
        <taxon>Candidatus Eiseniibacteriota</taxon>
    </lineage>
</organism>
<evidence type="ECO:0000256" key="5">
    <source>
        <dbReference type="PROSITE-ProRule" id="PRU10141"/>
    </source>
</evidence>
<evidence type="ECO:0000256" key="3">
    <source>
        <dbReference type="ARBA" id="ARBA00022777"/>
    </source>
</evidence>
<dbReference type="Gene3D" id="1.10.510.10">
    <property type="entry name" value="Transferase(Phosphotransferase) domain 1"/>
    <property type="match status" value="1"/>
</dbReference>
<reference evidence="7 8" key="1">
    <citation type="submission" date="2020-03" db="EMBL/GenBank/DDBJ databases">
        <title>Metabolic flexibility allows generalist bacteria to become dominant in a frequently disturbed ecosystem.</title>
        <authorList>
            <person name="Chen Y.-J."/>
            <person name="Leung P.M."/>
            <person name="Bay S.K."/>
            <person name="Hugenholtz P."/>
            <person name="Kessler A.J."/>
            <person name="Shelley G."/>
            <person name="Waite D.W."/>
            <person name="Cook P.L."/>
            <person name="Greening C."/>
        </authorList>
    </citation>
    <scope>NUCLEOTIDE SEQUENCE [LARGE SCALE GENOMIC DNA]</scope>
    <source>
        <strain evidence="7">SS_bin_28</strain>
    </source>
</reference>
<dbReference type="CDD" id="cd14014">
    <property type="entry name" value="STKc_PknB_like"/>
    <property type="match status" value="1"/>
</dbReference>
<protein>
    <submittedName>
        <fullName evidence="7">Protein kinase</fullName>
    </submittedName>
</protein>
<dbReference type="PROSITE" id="PS00108">
    <property type="entry name" value="PROTEIN_KINASE_ST"/>
    <property type="match status" value="1"/>
</dbReference>
<dbReference type="PROSITE" id="PS50011">
    <property type="entry name" value="PROTEIN_KINASE_DOM"/>
    <property type="match status" value="1"/>
</dbReference>
<dbReference type="GO" id="GO:0005524">
    <property type="term" value="F:ATP binding"/>
    <property type="evidence" value="ECO:0007669"/>
    <property type="project" value="UniProtKB-UniRule"/>
</dbReference>
<dbReference type="InterPro" id="IPR017441">
    <property type="entry name" value="Protein_kinase_ATP_BS"/>
</dbReference>
<keyword evidence="4 5" id="KW-0067">ATP-binding</keyword>
<dbReference type="Gene3D" id="2.120.10.30">
    <property type="entry name" value="TolB, C-terminal domain"/>
    <property type="match status" value="3"/>
</dbReference>
<dbReference type="Pfam" id="PF07676">
    <property type="entry name" value="PD40"/>
    <property type="match status" value="3"/>
</dbReference>
<evidence type="ECO:0000256" key="1">
    <source>
        <dbReference type="ARBA" id="ARBA00022679"/>
    </source>
</evidence>
<dbReference type="InterPro" id="IPR000719">
    <property type="entry name" value="Prot_kinase_dom"/>
</dbReference>
<evidence type="ECO:0000313" key="8">
    <source>
        <dbReference type="Proteomes" id="UP000547674"/>
    </source>
</evidence>
<dbReference type="SMART" id="SM00220">
    <property type="entry name" value="S_TKc"/>
    <property type="match status" value="1"/>
</dbReference>
<keyword evidence="1" id="KW-0808">Transferase</keyword>